<dbReference type="AlphaFoldDB" id="A0A562BBG6"/>
<dbReference type="Gene3D" id="3.40.30.10">
    <property type="entry name" value="Glutaredoxin"/>
    <property type="match status" value="1"/>
</dbReference>
<dbReference type="Pfam" id="PF00085">
    <property type="entry name" value="Thioredoxin"/>
    <property type="match status" value="1"/>
</dbReference>
<keyword evidence="3" id="KW-1185">Reference proteome</keyword>
<dbReference type="Proteomes" id="UP000318141">
    <property type="component" value="Unassembled WGS sequence"/>
</dbReference>
<dbReference type="OrthoDB" id="8521206at2"/>
<dbReference type="InterPro" id="IPR036249">
    <property type="entry name" value="Thioredoxin-like_sf"/>
</dbReference>
<accession>A0A562BBG6</accession>
<reference evidence="2 3" key="1">
    <citation type="submission" date="2019-07" db="EMBL/GenBank/DDBJ databases">
        <title>Genome sequencing of lignin-degrading bacterial isolates.</title>
        <authorList>
            <person name="Gladden J."/>
        </authorList>
    </citation>
    <scope>NUCLEOTIDE SEQUENCE [LARGE SCALE GENOMIC DNA]</scope>
    <source>
        <strain evidence="2 3">J11</strain>
    </source>
</reference>
<dbReference type="CDD" id="cd02947">
    <property type="entry name" value="TRX_family"/>
    <property type="match status" value="1"/>
</dbReference>
<organism evidence="2 3">
    <name type="scientific">Cupriavidus gilardii J11</name>
    <dbReference type="NCBI Taxonomy" id="936133"/>
    <lineage>
        <taxon>Bacteria</taxon>
        <taxon>Pseudomonadati</taxon>
        <taxon>Pseudomonadota</taxon>
        <taxon>Betaproteobacteria</taxon>
        <taxon>Burkholderiales</taxon>
        <taxon>Burkholderiaceae</taxon>
        <taxon>Cupriavidus</taxon>
    </lineage>
</organism>
<proteinExistence type="predicted"/>
<feature type="domain" description="Thioredoxin" evidence="1">
    <location>
        <begin position="24"/>
        <end position="84"/>
    </location>
</feature>
<sequence>MAVYFPERDAAALVAALRAHPEGRLVACLCAEWCGTCRDYLPVWEQQAARHPADCFVWIDIETHADALGDVDIENFPTVLVQDKAGGPPRFYGTLLPHAGTLERLLSHGAAMPSLDTAPDVLGWLNPGGAGGSQQEKSGG</sequence>
<evidence type="ECO:0000259" key="1">
    <source>
        <dbReference type="Pfam" id="PF00085"/>
    </source>
</evidence>
<gene>
    <name evidence="2" type="ORF">L602_003600000200</name>
</gene>
<evidence type="ECO:0000313" key="2">
    <source>
        <dbReference type="EMBL" id="TWG82497.1"/>
    </source>
</evidence>
<protein>
    <submittedName>
        <fullName evidence="2">Thioredoxin</fullName>
    </submittedName>
</protein>
<dbReference type="EMBL" id="VLJN01000030">
    <property type="protein sequence ID" value="TWG82497.1"/>
    <property type="molecule type" value="Genomic_DNA"/>
</dbReference>
<dbReference type="InterPro" id="IPR013766">
    <property type="entry name" value="Thioredoxin_domain"/>
</dbReference>
<dbReference type="SUPFAM" id="SSF52833">
    <property type="entry name" value="Thioredoxin-like"/>
    <property type="match status" value="1"/>
</dbReference>
<name>A0A562BBG6_9BURK</name>
<comment type="caution">
    <text evidence="2">The sequence shown here is derived from an EMBL/GenBank/DDBJ whole genome shotgun (WGS) entry which is preliminary data.</text>
</comment>
<evidence type="ECO:0000313" key="3">
    <source>
        <dbReference type="Proteomes" id="UP000318141"/>
    </source>
</evidence>